<protein>
    <submittedName>
        <fullName evidence="2">Uncharacterized protein</fullName>
    </submittedName>
</protein>
<gene>
    <name evidence="2" type="ORF">C2G38_2218259</name>
</gene>
<evidence type="ECO:0000313" key="3">
    <source>
        <dbReference type="Proteomes" id="UP000266673"/>
    </source>
</evidence>
<dbReference type="Proteomes" id="UP000266673">
    <property type="component" value="Unassembled WGS sequence"/>
</dbReference>
<proteinExistence type="predicted"/>
<evidence type="ECO:0000256" key="1">
    <source>
        <dbReference type="SAM" id="Phobius"/>
    </source>
</evidence>
<evidence type="ECO:0000313" key="2">
    <source>
        <dbReference type="EMBL" id="RIB05964.1"/>
    </source>
</evidence>
<sequence length="58" mass="5997">MSTTLPILFSIITSNLVSVDNYSFVVGVVAEVITRDVTKAVVGAVVGVVVGAIIYALD</sequence>
<keyword evidence="1" id="KW-1133">Transmembrane helix</keyword>
<keyword evidence="1" id="KW-0812">Transmembrane</keyword>
<dbReference type="AlphaFoldDB" id="A0A397U6W5"/>
<feature type="transmembrane region" description="Helical" evidence="1">
    <location>
        <begin position="40"/>
        <end position="57"/>
    </location>
</feature>
<dbReference type="EMBL" id="QKWP01001890">
    <property type="protein sequence ID" value="RIB05964.1"/>
    <property type="molecule type" value="Genomic_DNA"/>
</dbReference>
<reference evidence="2 3" key="1">
    <citation type="submission" date="2018-06" db="EMBL/GenBank/DDBJ databases">
        <title>Comparative genomics reveals the genomic features of Rhizophagus irregularis, R. cerebriforme, R. diaphanum and Gigaspora rosea, and their symbiotic lifestyle signature.</title>
        <authorList>
            <person name="Morin E."/>
            <person name="San Clemente H."/>
            <person name="Chen E.C.H."/>
            <person name="De La Providencia I."/>
            <person name="Hainaut M."/>
            <person name="Kuo A."/>
            <person name="Kohler A."/>
            <person name="Murat C."/>
            <person name="Tang N."/>
            <person name="Roy S."/>
            <person name="Loubradou J."/>
            <person name="Henrissat B."/>
            <person name="Grigoriev I.V."/>
            <person name="Corradi N."/>
            <person name="Roux C."/>
            <person name="Martin F.M."/>
        </authorList>
    </citation>
    <scope>NUCLEOTIDE SEQUENCE [LARGE SCALE GENOMIC DNA]</scope>
    <source>
        <strain evidence="2 3">DAOM 194757</strain>
    </source>
</reference>
<name>A0A397U6W5_9GLOM</name>
<organism evidence="2 3">
    <name type="scientific">Gigaspora rosea</name>
    <dbReference type="NCBI Taxonomy" id="44941"/>
    <lineage>
        <taxon>Eukaryota</taxon>
        <taxon>Fungi</taxon>
        <taxon>Fungi incertae sedis</taxon>
        <taxon>Mucoromycota</taxon>
        <taxon>Glomeromycotina</taxon>
        <taxon>Glomeromycetes</taxon>
        <taxon>Diversisporales</taxon>
        <taxon>Gigasporaceae</taxon>
        <taxon>Gigaspora</taxon>
    </lineage>
</organism>
<comment type="caution">
    <text evidence="2">The sequence shown here is derived from an EMBL/GenBank/DDBJ whole genome shotgun (WGS) entry which is preliminary data.</text>
</comment>
<keyword evidence="3" id="KW-1185">Reference proteome</keyword>
<accession>A0A397U6W5</accession>
<keyword evidence="1" id="KW-0472">Membrane</keyword>